<dbReference type="Proteomes" id="UP000887566">
    <property type="component" value="Unplaced"/>
</dbReference>
<evidence type="ECO:0000256" key="1">
    <source>
        <dbReference type="SAM" id="SignalP"/>
    </source>
</evidence>
<reference evidence="3" key="1">
    <citation type="submission" date="2022-11" db="UniProtKB">
        <authorList>
            <consortium name="WormBaseParasite"/>
        </authorList>
    </citation>
    <scope>IDENTIFICATION</scope>
</reference>
<organism evidence="2 3">
    <name type="scientific">Plectus sambesii</name>
    <dbReference type="NCBI Taxonomy" id="2011161"/>
    <lineage>
        <taxon>Eukaryota</taxon>
        <taxon>Metazoa</taxon>
        <taxon>Ecdysozoa</taxon>
        <taxon>Nematoda</taxon>
        <taxon>Chromadorea</taxon>
        <taxon>Plectida</taxon>
        <taxon>Plectina</taxon>
        <taxon>Plectoidea</taxon>
        <taxon>Plectidae</taxon>
        <taxon>Plectus</taxon>
    </lineage>
</organism>
<evidence type="ECO:0000313" key="3">
    <source>
        <dbReference type="WBParaSite" id="PSAMB.scaffold2139size29008.g16676.t1"/>
    </source>
</evidence>
<keyword evidence="1" id="KW-0732">Signal</keyword>
<feature type="signal peptide" evidence="1">
    <location>
        <begin position="1"/>
        <end position="20"/>
    </location>
</feature>
<accession>A0A914VMY6</accession>
<keyword evidence="2" id="KW-1185">Reference proteome</keyword>
<evidence type="ECO:0000313" key="2">
    <source>
        <dbReference type="Proteomes" id="UP000887566"/>
    </source>
</evidence>
<protein>
    <submittedName>
        <fullName evidence="3">Uncharacterized protein</fullName>
    </submittedName>
</protein>
<dbReference type="WBParaSite" id="PSAMB.scaffold2139size29008.g16676.t1">
    <property type="protein sequence ID" value="PSAMB.scaffold2139size29008.g16676.t1"/>
    <property type="gene ID" value="PSAMB.scaffold2139size29008.g16676"/>
</dbReference>
<proteinExistence type="predicted"/>
<dbReference type="AlphaFoldDB" id="A0A914VMY6"/>
<name>A0A914VMY6_9BILA</name>
<feature type="chain" id="PRO_5037379523" evidence="1">
    <location>
        <begin position="21"/>
        <end position="87"/>
    </location>
</feature>
<sequence>MTPIACFASLALIIVTVIDASPLQAKYDPAKNVISQDRQRRQVGMTLLGLRPSDNCESTCRARKNCLAQFSARNSASQCPSSYGCQC</sequence>